<organism evidence="8 9">
    <name type="scientific">Mucilaginibacter mallensis</name>
    <dbReference type="NCBI Taxonomy" id="652787"/>
    <lineage>
        <taxon>Bacteria</taxon>
        <taxon>Pseudomonadati</taxon>
        <taxon>Bacteroidota</taxon>
        <taxon>Sphingobacteriia</taxon>
        <taxon>Sphingobacteriales</taxon>
        <taxon>Sphingobacteriaceae</taxon>
        <taxon>Mucilaginibacter</taxon>
    </lineage>
</organism>
<accession>A0A1H1VVH5</accession>
<proteinExistence type="predicted"/>
<dbReference type="Proteomes" id="UP000199679">
    <property type="component" value="Chromosome I"/>
</dbReference>
<dbReference type="GO" id="GO:0004713">
    <property type="term" value="F:protein tyrosine kinase activity"/>
    <property type="evidence" value="ECO:0007669"/>
    <property type="project" value="TreeGrafter"/>
</dbReference>
<keyword evidence="3 6" id="KW-0812">Transmembrane</keyword>
<comment type="subcellular location">
    <subcellularLocation>
        <location evidence="1">Cell membrane</location>
        <topology evidence="1">Multi-pass membrane protein</topology>
    </subcellularLocation>
</comment>
<feature type="transmembrane region" description="Helical" evidence="6">
    <location>
        <begin position="455"/>
        <end position="479"/>
    </location>
</feature>
<dbReference type="Pfam" id="PF02706">
    <property type="entry name" value="Wzz"/>
    <property type="match status" value="1"/>
</dbReference>
<evidence type="ECO:0000313" key="8">
    <source>
        <dbReference type="EMBL" id="SDS88246.1"/>
    </source>
</evidence>
<keyword evidence="4 6" id="KW-1133">Transmembrane helix</keyword>
<evidence type="ECO:0000256" key="1">
    <source>
        <dbReference type="ARBA" id="ARBA00004651"/>
    </source>
</evidence>
<evidence type="ECO:0000256" key="3">
    <source>
        <dbReference type="ARBA" id="ARBA00022692"/>
    </source>
</evidence>
<dbReference type="RefSeq" id="WP_091371805.1">
    <property type="nucleotide sequence ID" value="NZ_LT629740.1"/>
</dbReference>
<dbReference type="EMBL" id="LT629740">
    <property type="protein sequence ID" value="SDS88246.1"/>
    <property type="molecule type" value="Genomic_DNA"/>
</dbReference>
<dbReference type="SUPFAM" id="SSF52540">
    <property type="entry name" value="P-loop containing nucleoside triphosphate hydrolases"/>
    <property type="match status" value="1"/>
</dbReference>
<feature type="transmembrane region" description="Helical" evidence="6">
    <location>
        <begin position="15"/>
        <end position="32"/>
    </location>
</feature>
<feature type="domain" description="Polysaccharide chain length determinant N-terminal" evidence="7">
    <location>
        <begin position="2"/>
        <end position="94"/>
    </location>
</feature>
<evidence type="ECO:0000256" key="5">
    <source>
        <dbReference type="ARBA" id="ARBA00023136"/>
    </source>
</evidence>
<dbReference type="OrthoDB" id="972983at2"/>
<dbReference type="InterPro" id="IPR027417">
    <property type="entry name" value="P-loop_NTPase"/>
</dbReference>
<evidence type="ECO:0000313" key="9">
    <source>
        <dbReference type="Proteomes" id="UP000199679"/>
    </source>
</evidence>
<dbReference type="InterPro" id="IPR050445">
    <property type="entry name" value="Bact_polysacc_biosynth/exp"/>
</dbReference>
<dbReference type="AlphaFoldDB" id="A0A1H1VVH5"/>
<evidence type="ECO:0000256" key="6">
    <source>
        <dbReference type="SAM" id="Phobius"/>
    </source>
</evidence>
<sequence length="724" mass="82330">MELGNYFKILSRHKLTLIIIPLITIIITYFLVRHQPDIYTSEAQIATGIVDKSQQALSNNNNEAQQESQIAQNFDNLIEIMRSKKMLNQVSYQLMIHDLTSNEPFRKPSKLFTTMDGAARAHALAAYKDFYVKHKELSLYNQDQAGLHNLLTSMKYDDESLLKTLSIYRAQSSDFIDVDFSTDDSELAAFVVNTLTQEFITYYNTTIKENQHRAIGFLGNLLQSKRDTLNAKIIELRNYKIKNRILSLPEQSRALYSQLADFETHLEQAQREAIANQAAIKNIDDHFNPKDRKYFENAMVPVNQSIVNLTDQLKDLNQKYIQSDFNPAYKSRIDSLQQAINEKIMQSSDKYITSPLANQQALVTQRLSLQIAYELAKNGIGSIQNELKRLNTELDGIVPHEAVVQQDESNVDVAQKEFLEILNKYNQTSLDSNYIGQLKQVETAMPGIAEPSKKMLLVILSGIIMFVFCIIVFFFIYFFDTTIKTPGELANATGMPVLGYLNLLSNSGIDLRQLWTGPNTDHEIRQFRNLMQSIRYEVDTDLDHHKILLINSLVDGEGKTFLATNLAYAYSLVNKKVLLIDGNFHSPGITKSVKSNAYIEDYFNGSTTDLEAQAGNKITVLSNKGGDVSLFEVSNEENITSKLNELKADFDVIIIETSALNTLNKSKEWNTFADKIMTVFESDKKISNSQHADIKYLKSLDEKFIGWVLNVVHKFNPEEKEAVK</sequence>
<dbReference type="Gene3D" id="3.40.50.300">
    <property type="entry name" value="P-loop containing nucleotide triphosphate hydrolases"/>
    <property type="match status" value="1"/>
</dbReference>
<dbReference type="InterPro" id="IPR003856">
    <property type="entry name" value="LPS_length_determ_N"/>
</dbReference>
<dbReference type="PANTHER" id="PTHR32309:SF13">
    <property type="entry name" value="FERRIC ENTEROBACTIN TRANSPORT PROTEIN FEPE"/>
    <property type="match status" value="1"/>
</dbReference>
<gene>
    <name evidence="8" type="ORF">SAMN05216490_2010</name>
</gene>
<protein>
    <submittedName>
        <fullName evidence="8">Uncharacterized protein involved in exopolysaccharide biosynthesis</fullName>
    </submittedName>
</protein>
<keyword evidence="2" id="KW-1003">Cell membrane</keyword>
<evidence type="ECO:0000256" key="2">
    <source>
        <dbReference type="ARBA" id="ARBA00022475"/>
    </source>
</evidence>
<dbReference type="PANTHER" id="PTHR32309">
    <property type="entry name" value="TYROSINE-PROTEIN KINASE"/>
    <property type="match status" value="1"/>
</dbReference>
<evidence type="ECO:0000259" key="7">
    <source>
        <dbReference type="Pfam" id="PF02706"/>
    </source>
</evidence>
<keyword evidence="9" id="KW-1185">Reference proteome</keyword>
<evidence type="ECO:0000256" key="4">
    <source>
        <dbReference type="ARBA" id="ARBA00022989"/>
    </source>
</evidence>
<reference evidence="8 9" key="1">
    <citation type="submission" date="2016-10" db="EMBL/GenBank/DDBJ databases">
        <authorList>
            <person name="de Groot N.N."/>
        </authorList>
    </citation>
    <scope>NUCLEOTIDE SEQUENCE [LARGE SCALE GENOMIC DNA]</scope>
    <source>
        <strain evidence="8 9">MP1X4</strain>
    </source>
</reference>
<dbReference type="STRING" id="652787.SAMN05216490_2010"/>
<name>A0A1H1VVH5_MUCMA</name>
<dbReference type="GO" id="GO:0005886">
    <property type="term" value="C:plasma membrane"/>
    <property type="evidence" value="ECO:0007669"/>
    <property type="project" value="UniProtKB-SubCell"/>
</dbReference>
<keyword evidence="5 6" id="KW-0472">Membrane</keyword>